<gene>
    <name evidence="1" type="ORF">HYG85_12110</name>
</gene>
<sequence length="159" mass="18491">MNTVTDDRTYLVQGKYNEYNQMILVLEVCDVISKWKKVALWYINKKGSLWVDICIEDNKKSMILAPIAVYSDEYNIHEYGFTYNISKAILNNLKHSEETRYEVKFQANLNSDANQIATTNCTKTIIPRICVENANGFILSKLIKLNTNDKPFKVVYKYN</sequence>
<evidence type="ECO:0000313" key="1">
    <source>
        <dbReference type="EMBL" id="QUH29608.1"/>
    </source>
</evidence>
<dbReference type="EMBL" id="CP058561">
    <property type="protein sequence ID" value="QUH29608.1"/>
    <property type="molecule type" value="Genomic_DNA"/>
</dbReference>
<dbReference type="RefSeq" id="WP_212693629.1">
    <property type="nucleotide sequence ID" value="NZ_CP058561.1"/>
</dbReference>
<keyword evidence="2" id="KW-1185">Reference proteome</keyword>
<name>A0A8J8MB90_9FIRM</name>
<organism evidence="1 2">
    <name type="scientific">Vallitalea guaymasensis</name>
    <dbReference type="NCBI Taxonomy" id="1185412"/>
    <lineage>
        <taxon>Bacteria</taxon>
        <taxon>Bacillati</taxon>
        <taxon>Bacillota</taxon>
        <taxon>Clostridia</taxon>
        <taxon>Lachnospirales</taxon>
        <taxon>Vallitaleaceae</taxon>
        <taxon>Vallitalea</taxon>
    </lineage>
</organism>
<dbReference type="Proteomes" id="UP000677305">
    <property type="component" value="Chromosome"/>
</dbReference>
<proteinExistence type="predicted"/>
<protein>
    <submittedName>
        <fullName evidence="1">Uncharacterized protein</fullName>
    </submittedName>
</protein>
<accession>A0A8J8MB90</accession>
<evidence type="ECO:0000313" key="2">
    <source>
        <dbReference type="Proteomes" id="UP000677305"/>
    </source>
</evidence>
<dbReference type="KEGG" id="vgu:HYG85_12110"/>
<reference evidence="1 2" key="1">
    <citation type="submission" date="2020-07" db="EMBL/GenBank/DDBJ databases">
        <title>Vallitalea guaymasensis genome.</title>
        <authorList>
            <person name="Postec A."/>
        </authorList>
    </citation>
    <scope>NUCLEOTIDE SEQUENCE [LARGE SCALE GENOMIC DNA]</scope>
    <source>
        <strain evidence="1 2">Ra1766G1</strain>
    </source>
</reference>
<dbReference type="AlphaFoldDB" id="A0A8J8MB90"/>